<keyword evidence="2" id="KW-1185">Reference proteome</keyword>
<dbReference type="AlphaFoldDB" id="A0A7X8SMP5"/>
<organism evidence="1 2">
    <name type="scientific">Flammeovirga agarivorans</name>
    <dbReference type="NCBI Taxonomy" id="2726742"/>
    <lineage>
        <taxon>Bacteria</taxon>
        <taxon>Pseudomonadati</taxon>
        <taxon>Bacteroidota</taxon>
        <taxon>Cytophagia</taxon>
        <taxon>Cytophagales</taxon>
        <taxon>Flammeovirgaceae</taxon>
        <taxon>Flammeovirga</taxon>
    </lineage>
</organism>
<dbReference type="InterPro" id="IPR036761">
    <property type="entry name" value="TTHA0802/YceI-like_sf"/>
</dbReference>
<reference evidence="1 2" key="1">
    <citation type="submission" date="2020-04" db="EMBL/GenBank/DDBJ databases">
        <title>Flammeovirga sp. SR4, a novel species isolated from seawater.</title>
        <authorList>
            <person name="Wang X."/>
        </authorList>
    </citation>
    <scope>NUCLEOTIDE SEQUENCE [LARGE SCALE GENOMIC DNA]</scope>
    <source>
        <strain evidence="1 2">SR4</strain>
    </source>
</reference>
<protein>
    <submittedName>
        <fullName evidence="1">YceI family protein</fullName>
    </submittedName>
</protein>
<dbReference type="Proteomes" id="UP000585050">
    <property type="component" value="Unassembled WGS sequence"/>
</dbReference>
<name>A0A7X8SMP5_9BACT</name>
<accession>A0A7X8SMP5</accession>
<dbReference type="EMBL" id="JABAIL010000005">
    <property type="protein sequence ID" value="NLR93008.1"/>
    <property type="molecule type" value="Genomic_DNA"/>
</dbReference>
<evidence type="ECO:0000313" key="1">
    <source>
        <dbReference type="EMBL" id="NLR93008.1"/>
    </source>
</evidence>
<comment type="caution">
    <text evidence="1">The sequence shown here is derived from an EMBL/GenBank/DDBJ whole genome shotgun (WGS) entry which is preliminary data.</text>
</comment>
<sequence>MNYFHSVFLILATSIICIGQESTTRNYLLSVEPDVSMEITGKTNVSSFDCQFTQSESSTLTFTTEIFKQLTPVNHSGINFRVNCFDCGISLMNKEFKELLEEDQFPNISMKILSMHIFKDPDNGQLKGVGNTLMSIAGQTREETIEYQVETISEDNFKIIGFKTLDITQYGITPPKKMMGMVKVNKNITVDFNFTVTNSPLE</sequence>
<evidence type="ECO:0000313" key="2">
    <source>
        <dbReference type="Proteomes" id="UP000585050"/>
    </source>
</evidence>
<dbReference type="Gene3D" id="2.40.128.110">
    <property type="entry name" value="Lipid/polyisoprenoid-binding, YceI-like"/>
    <property type="match status" value="1"/>
</dbReference>
<dbReference type="SUPFAM" id="SSF101874">
    <property type="entry name" value="YceI-like"/>
    <property type="match status" value="1"/>
</dbReference>
<gene>
    <name evidence="1" type="ORF">HGP29_17480</name>
</gene>
<dbReference type="RefSeq" id="WP_168883720.1">
    <property type="nucleotide sequence ID" value="NZ_JABAIL010000005.1"/>
</dbReference>
<proteinExistence type="predicted"/>